<evidence type="ECO:0000256" key="1">
    <source>
        <dbReference type="SAM" id="MobiDB-lite"/>
    </source>
</evidence>
<accession>A0A7S4T0E2</accession>
<sequence length="116" mass="13041">MEYVIGWRWLYAYWPGPLVDEVERAWDTPMWPDIARPDWSWEGLKFCVPPYYVPEDGLPWRRGRDAEHQPIRVTKGKGKGRGRALGDSRGRAAAAAPEEAARGEGGGDAQSSEVVD</sequence>
<name>A0A7S4T0E2_9DINO</name>
<protein>
    <submittedName>
        <fullName evidence="2">Uncharacterized protein</fullName>
    </submittedName>
</protein>
<dbReference type="EMBL" id="HBNR01083456">
    <property type="protein sequence ID" value="CAE4660904.1"/>
    <property type="molecule type" value="Transcribed_RNA"/>
</dbReference>
<proteinExistence type="predicted"/>
<organism evidence="2">
    <name type="scientific">Alexandrium monilatum</name>
    <dbReference type="NCBI Taxonomy" id="311494"/>
    <lineage>
        <taxon>Eukaryota</taxon>
        <taxon>Sar</taxon>
        <taxon>Alveolata</taxon>
        <taxon>Dinophyceae</taxon>
        <taxon>Gonyaulacales</taxon>
        <taxon>Pyrocystaceae</taxon>
        <taxon>Alexandrium</taxon>
    </lineage>
</organism>
<evidence type="ECO:0000313" key="2">
    <source>
        <dbReference type="EMBL" id="CAE4660904.1"/>
    </source>
</evidence>
<dbReference type="AlphaFoldDB" id="A0A7S4T0E2"/>
<gene>
    <name evidence="2" type="ORF">AMON00008_LOCUS59756</name>
</gene>
<feature type="region of interest" description="Disordered" evidence="1">
    <location>
        <begin position="62"/>
        <end position="116"/>
    </location>
</feature>
<reference evidence="2" key="1">
    <citation type="submission" date="2021-01" db="EMBL/GenBank/DDBJ databases">
        <authorList>
            <person name="Corre E."/>
            <person name="Pelletier E."/>
            <person name="Niang G."/>
            <person name="Scheremetjew M."/>
            <person name="Finn R."/>
            <person name="Kale V."/>
            <person name="Holt S."/>
            <person name="Cochrane G."/>
            <person name="Meng A."/>
            <person name="Brown T."/>
            <person name="Cohen L."/>
        </authorList>
    </citation>
    <scope>NUCLEOTIDE SEQUENCE</scope>
    <source>
        <strain evidence="2">CCMP3105</strain>
    </source>
</reference>